<organism evidence="2 3">
    <name type="scientific">Streptococcus suis</name>
    <dbReference type="NCBI Taxonomy" id="1307"/>
    <lineage>
        <taxon>Bacteria</taxon>
        <taxon>Bacillati</taxon>
        <taxon>Bacillota</taxon>
        <taxon>Bacilli</taxon>
        <taxon>Lactobacillales</taxon>
        <taxon>Streptococcaceae</taxon>
        <taxon>Streptococcus</taxon>
    </lineage>
</organism>
<dbReference type="Proteomes" id="UP001270004">
    <property type="component" value="Unassembled WGS sequence"/>
</dbReference>
<feature type="transmembrane region" description="Helical" evidence="1">
    <location>
        <begin position="48"/>
        <end position="73"/>
    </location>
</feature>
<protein>
    <recommendedName>
        <fullName evidence="4">DUF4235 domain-containing protein</fullName>
    </recommendedName>
</protein>
<evidence type="ECO:0000313" key="3">
    <source>
        <dbReference type="Proteomes" id="UP001270004"/>
    </source>
</evidence>
<keyword evidence="1" id="KW-0812">Transmembrane</keyword>
<dbReference type="RefSeq" id="WP_257115363.1">
    <property type="nucleotide sequence ID" value="NZ_CP102141.1"/>
</dbReference>
<evidence type="ECO:0000256" key="1">
    <source>
        <dbReference type="SAM" id="Phobius"/>
    </source>
</evidence>
<proteinExistence type="predicted"/>
<reference evidence="2" key="1">
    <citation type="submission" date="2023-11" db="EMBL/GenBank/DDBJ databases">
        <title>Antimicrobial resistance in invasive Streptococcus suis isolated in Spain and the associated genetic mechanisms.</title>
        <authorList>
            <person name="Uruen C."/>
            <person name="Arenas J.A."/>
        </authorList>
    </citation>
    <scope>NUCLEOTIDE SEQUENCE</scope>
    <source>
        <strain evidence="2">Ss_70</strain>
    </source>
</reference>
<keyword evidence="1" id="KW-1133">Transmembrane helix</keyword>
<comment type="caution">
    <text evidence="2">The sequence shown here is derived from an EMBL/GenBank/DDBJ whole genome shotgun (WGS) entry which is preliminary data.</text>
</comment>
<name>A0AAW9DGL2_STRSU</name>
<gene>
    <name evidence="2" type="ORF">SHY70_05705</name>
</gene>
<evidence type="ECO:0008006" key="4">
    <source>
        <dbReference type="Google" id="ProtNLM"/>
    </source>
</evidence>
<evidence type="ECO:0000313" key="2">
    <source>
        <dbReference type="EMBL" id="MDX5037775.1"/>
    </source>
</evidence>
<feature type="transmembrane region" description="Helical" evidence="1">
    <location>
        <begin position="6"/>
        <end position="27"/>
    </location>
</feature>
<accession>A0AAW9DGL2</accession>
<dbReference type="AlphaFoldDB" id="A0AAW9DGL2"/>
<dbReference type="EMBL" id="JAWWZK010000009">
    <property type="protein sequence ID" value="MDX5037775.1"/>
    <property type="molecule type" value="Genomic_DNA"/>
</dbReference>
<sequence length="75" mass="7855">METVKVVIGALGVAGTIRGLFAVWAGWEEFSIGKAEENPQRQSKGKDGMVYGSMMAAGAVSIATAIVTAMNAFKF</sequence>
<keyword evidence="1" id="KW-0472">Membrane</keyword>